<keyword evidence="1" id="KW-1133">Transmembrane helix</keyword>
<keyword evidence="1" id="KW-0472">Membrane</keyword>
<sequence>MGTAEKKALKRLGRGIFGLILSGLSWFITQNPASLVIAPVINALGKFLRAKFNIPNVPF</sequence>
<protein>
    <submittedName>
        <fullName evidence="2">Uncharacterized protein</fullName>
    </submittedName>
</protein>
<keyword evidence="1" id="KW-0812">Transmembrane</keyword>
<reference evidence="2" key="1">
    <citation type="journal article" date="2015" name="Nature">
        <title>Complex archaea that bridge the gap between prokaryotes and eukaryotes.</title>
        <authorList>
            <person name="Spang A."/>
            <person name="Saw J.H."/>
            <person name="Jorgensen S.L."/>
            <person name="Zaremba-Niedzwiedzka K."/>
            <person name="Martijn J."/>
            <person name="Lind A.E."/>
            <person name="van Eijk R."/>
            <person name="Schleper C."/>
            <person name="Guy L."/>
            <person name="Ettema T.J."/>
        </authorList>
    </citation>
    <scope>NUCLEOTIDE SEQUENCE</scope>
</reference>
<accession>A0A0F9F0Q9</accession>
<evidence type="ECO:0000313" key="2">
    <source>
        <dbReference type="EMBL" id="KKL79894.1"/>
    </source>
</evidence>
<dbReference type="EMBL" id="LAZR01023032">
    <property type="protein sequence ID" value="KKL79894.1"/>
    <property type="molecule type" value="Genomic_DNA"/>
</dbReference>
<comment type="caution">
    <text evidence="2">The sequence shown here is derived from an EMBL/GenBank/DDBJ whole genome shotgun (WGS) entry which is preliminary data.</text>
</comment>
<evidence type="ECO:0000256" key="1">
    <source>
        <dbReference type="SAM" id="Phobius"/>
    </source>
</evidence>
<organism evidence="2">
    <name type="scientific">marine sediment metagenome</name>
    <dbReference type="NCBI Taxonomy" id="412755"/>
    <lineage>
        <taxon>unclassified sequences</taxon>
        <taxon>metagenomes</taxon>
        <taxon>ecological metagenomes</taxon>
    </lineage>
</organism>
<feature type="transmembrane region" description="Helical" evidence="1">
    <location>
        <begin position="12"/>
        <end position="29"/>
    </location>
</feature>
<proteinExistence type="predicted"/>
<name>A0A0F9F0Q9_9ZZZZ</name>
<gene>
    <name evidence="2" type="ORF">LCGC14_2010240</name>
</gene>
<dbReference type="AlphaFoldDB" id="A0A0F9F0Q9"/>